<evidence type="ECO:0000313" key="2">
    <source>
        <dbReference type="EMBL" id="CAD9473589.1"/>
    </source>
</evidence>
<evidence type="ECO:0000256" key="1">
    <source>
        <dbReference type="SAM" id="MobiDB-lite"/>
    </source>
</evidence>
<feature type="region of interest" description="Disordered" evidence="1">
    <location>
        <begin position="42"/>
        <end position="65"/>
    </location>
</feature>
<proteinExistence type="predicted"/>
<accession>A0A7S2MB54</accession>
<protein>
    <submittedName>
        <fullName evidence="2">Uncharacterized protein</fullName>
    </submittedName>
</protein>
<organism evidence="2">
    <name type="scientific">Octactis speculum</name>
    <dbReference type="NCBI Taxonomy" id="3111310"/>
    <lineage>
        <taxon>Eukaryota</taxon>
        <taxon>Sar</taxon>
        <taxon>Stramenopiles</taxon>
        <taxon>Ochrophyta</taxon>
        <taxon>Dictyochophyceae</taxon>
        <taxon>Dictyochales</taxon>
        <taxon>Dictyochaceae</taxon>
        <taxon>Octactis</taxon>
    </lineage>
</organism>
<name>A0A7S2MB54_9STRA</name>
<dbReference type="EMBL" id="HBGS01054171">
    <property type="protein sequence ID" value="CAD9473589.1"/>
    <property type="molecule type" value="Transcribed_RNA"/>
</dbReference>
<sequence length="132" mass="14130">MIGLHLMGYTPCALGYAIDGGGGGGIMADRFGVESAAAAAAALPRRKQGGGSGSSKSASEERPRTVGAMLEANGWSFKRRHKHMVYQRMVLFEDGREQRQVYSASSTPSDWRASRNQLAKLRGLNDGVIEVS</sequence>
<dbReference type="AlphaFoldDB" id="A0A7S2MB54"/>
<reference evidence="2" key="1">
    <citation type="submission" date="2021-01" db="EMBL/GenBank/DDBJ databases">
        <authorList>
            <person name="Corre E."/>
            <person name="Pelletier E."/>
            <person name="Niang G."/>
            <person name="Scheremetjew M."/>
            <person name="Finn R."/>
            <person name="Kale V."/>
            <person name="Holt S."/>
            <person name="Cochrane G."/>
            <person name="Meng A."/>
            <person name="Brown T."/>
            <person name="Cohen L."/>
        </authorList>
    </citation>
    <scope>NUCLEOTIDE SEQUENCE</scope>
    <source>
        <strain evidence="2">CCMP1381</strain>
    </source>
</reference>
<gene>
    <name evidence="2" type="ORF">DSPE1174_LOCUS27955</name>
</gene>